<accession>A0A8H4L9T5</accession>
<evidence type="ECO:0000256" key="2">
    <source>
        <dbReference type="ARBA" id="ARBA00005830"/>
    </source>
</evidence>
<dbReference type="EMBL" id="JAADYS010001296">
    <property type="protein sequence ID" value="KAF4463843.1"/>
    <property type="molecule type" value="Genomic_DNA"/>
</dbReference>
<dbReference type="AlphaFoldDB" id="A0A8H4L9T5"/>
<dbReference type="PANTHER" id="PTHR20883:SF15">
    <property type="entry name" value="PHYTANOYL-COA DIOXYGENASE DOMAIN-CONTAINING PROTEIN 1"/>
    <property type="match status" value="1"/>
</dbReference>
<feature type="region of interest" description="Disordered" evidence="5">
    <location>
        <begin position="1"/>
        <end position="44"/>
    </location>
</feature>
<comment type="caution">
    <text evidence="6">The sequence shown here is derived from an EMBL/GenBank/DDBJ whole genome shotgun (WGS) entry which is preliminary data.</text>
</comment>
<dbReference type="SUPFAM" id="SSF51197">
    <property type="entry name" value="Clavaminate synthase-like"/>
    <property type="match status" value="1"/>
</dbReference>
<evidence type="ECO:0000313" key="6">
    <source>
        <dbReference type="EMBL" id="KAF4463843.1"/>
    </source>
</evidence>
<keyword evidence="3" id="KW-0479">Metal-binding</keyword>
<comment type="similarity">
    <text evidence="2">Belongs to the PhyH family.</text>
</comment>
<evidence type="ECO:0000256" key="5">
    <source>
        <dbReference type="SAM" id="MobiDB-lite"/>
    </source>
</evidence>
<protein>
    <submittedName>
        <fullName evidence="6">Phytanoyl- dioxygenase</fullName>
    </submittedName>
</protein>
<dbReference type="PANTHER" id="PTHR20883">
    <property type="entry name" value="PHYTANOYL-COA DIOXYGENASE DOMAIN CONTAINING 1"/>
    <property type="match status" value="1"/>
</dbReference>
<organism evidence="6 7">
    <name type="scientific">Fusarium albosuccineum</name>
    <dbReference type="NCBI Taxonomy" id="1237068"/>
    <lineage>
        <taxon>Eukaryota</taxon>
        <taxon>Fungi</taxon>
        <taxon>Dikarya</taxon>
        <taxon>Ascomycota</taxon>
        <taxon>Pezizomycotina</taxon>
        <taxon>Sordariomycetes</taxon>
        <taxon>Hypocreomycetidae</taxon>
        <taxon>Hypocreales</taxon>
        <taxon>Nectriaceae</taxon>
        <taxon>Fusarium</taxon>
        <taxon>Fusarium decemcellulare species complex</taxon>
    </lineage>
</organism>
<keyword evidence="6" id="KW-0560">Oxidoreductase</keyword>
<dbReference type="Pfam" id="PF05721">
    <property type="entry name" value="PhyH"/>
    <property type="match status" value="1"/>
</dbReference>
<evidence type="ECO:0000256" key="1">
    <source>
        <dbReference type="ARBA" id="ARBA00001962"/>
    </source>
</evidence>
<dbReference type="GO" id="GO:0046872">
    <property type="term" value="F:metal ion binding"/>
    <property type="evidence" value="ECO:0007669"/>
    <property type="project" value="UniProtKB-KW"/>
</dbReference>
<dbReference type="GO" id="GO:0051213">
    <property type="term" value="F:dioxygenase activity"/>
    <property type="evidence" value="ECO:0007669"/>
    <property type="project" value="UniProtKB-KW"/>
</dbReference>
<dbReference type="OrthoDB" id="445007at2759"/>
<evidence type="ECO:0000256" key="4">
    <source>
        <dbReference type="ARBA" id="ARBA00023004"/>
    </source>
</evidence>
<keyword evidence="6" id="KW-0223">Dioxygenase</keyword>
<dbReference type="Proteomes" id="UP000554235">
    <property type="component" value="Unassembled WGS sequence"/>
</dbReference>
<keyword evidence="4" id="KW-0408">Iron</keyword>
<comment type="cofactor">
    <cofactor evidence="1">
        <name>Fe cation</name>
        <dbReference type="ChEBI" id="CHEBI:24875"/>
    </cofactor>
</comment>
<reference evidence="6 7" key="1">
    <citation type="submission" date="2020-01" db="EMBL/GenBank/DDBJ databases">
        <title>Identification and distribution of gene clusters putatively required for synthesis of sphingolipid metabolism inhibitors in phylogenetically diverse species of the filamentous fungus Fusarium.</title>
        <authorList>
            <person name="Kim H.-S."/>
            <person name="Busman M."/>
            <person name="Brown D.W."/>
            <person name="Divon H."/>
            <person name="Uhlig S."/>
            <person name="Proctor R.H."/>
        </authorList>
    </citation>
    <scope>NUCLEOTIDE SEQUENCE [LARGE SCALE GENOMIC DNA]</scope>
    <source>
        <strain evidence="6 7">NRRL 20459</strain>
    </source>
</reference>
<proteinExistence type="inferred from homology"/>
<dbReference type="Gene3D" id="2.60.120.620">
    <property type="entry name" value="q2cbj1_9rhob like domain"/>
    <property type="match status" value="1"/>
</dbReference>
<evidence type="ECO:0000256" key="3">
    <source>
        <dbReference type="ARBA" id="ARBA00022723"/>
    </source>
</evidence>
<name>A0A8H4L9T5_9HYPO</name>
<sequence length="405" mass="44752">MGTSGRSSRAIEPRSSGARALQSISTGENQSNRQQGSEYCPPNASGQVSWAAPFSSYRWGPRGTGFGWETAHLTLGATNWYEQANQREQKPFRARTSQFNAPSSRLFAANFSRLARNTPPAEIVQALRNDVCVVIKSMFGSKPITRINAEMDVALANTAPGKSANMNADPLPEGLDAPTFGENTKRLDDLLNASATWREEMIDDDVLHDVRAEAMKELGDYWLSSAQMIELGPGTKAQPLHADGAGWWPLWTSGEAWKPEFTMNFLVALTPTTKANGATGVVRGSHNIKYSEVLTDAEFGFWKFPDDQVEQIELAAGDCLILGGRVVHRGEENKTKDEFRRLLSCTVISSALTPEEAHPLVLDREQAKKLPERVKRFLGFRGQTTTIGPNVWQDHRRKLSETLGF</sequence>
<evidence type="ECO:0000313" key="7">
    <source>
        <dbReference type="Proteomes" id="UP000554235"/>
    </source>
</evidence>
<dbReference type="InterPro" id="IPR008775">
    <property type="entry name" value="Phytyl_CoA_dOase-like"/>
</dbReference>
<gene>
    <name evidence="6" type="ORF">FALBO_9331</name>
</gene>
<keyword evidence="7" id="KW-1185">Reference proteome</keyword>
<feature type="compositionally biased region" description="Polar residues" evidence="5">
    <location>
        <begin position="22"/>
        <end position="37"/>
    </location>
</feature>